<keyword evidence="3" id="KW-1185">Reference proteome</keyword>
<evidence type="ECO:0000313" key="3">
    <source>
        <dbReference type="Proteomes" id="UP000076623"/>
    </source>
</evidence>
<organism evidence="2 3">
    <name type="scientific">Fictibacillus phosphorivorans</name>
    <dbReference type="NCBI Taxonomy" id="1221500"/>
    <lineage>
        <taxon>Bacteria</taxon>
        <taxon>Bacillati</taxon>
        <taxon>Bacillota</taxon>
        <taxon>Bacilli</taxon>
        <taxon>Bacillales</taxon>
        <taxon>Fictibacillaceae</taxon>
        <taxon>Fictibacillus</taxon>
    </lineage>
</organism>
<feature type="transmembrane region" description="Helical" evidence="1">
    <location>
        <begin position="294"/>
        <end position="314"/>
    </location>
</feature>
<feature type="transmembrane region" description="Helical" evidence="1">
    <location>
        <begin position="326"/>
        <end position="347"/>
    </location>
</feature>
<dbReference type="EMBL" id="CP015378">
    <property type="protein sequence ID" value="ANC78682.1"/>
    <property type="molecule type" value="Genomic_DNA"/>
</dbReference>
<gene>
    <name evidence="2" type="ORF">ABE65_018515</name>
</gene>
<name>A0A160IRT5_9BACL</name>
<protein>
    <submittedName>
        <fullName evidence="2">Uncharacterized protein</fullName>
    </submittedName>
</protein>
<dbReference type="AlphaFoldDB" id="A0A160IRT5"/>
<reference evidence="2 3" key="1">
    <citation type="submission" date="2016-04" db="EMBL/GenBank/DDBJ databases">
        <title>Complete genome sequence of Fictibacillus phosphorivorans G25-29, a strain toxic to nematodes.</title>
        <authorList>
            <person name="Zheng Z."/>
        </authorList>
    </citation>
    <scope>NUCLEOTIDE SEQUENCE [LARGE SCALE GENOMIC DNA]</scope>
    <source>
        <strain evidence="2 3">G25-29</strain>
    </source>
</reference>
<accession>A0A160IRT5</accession>
<dbReference type="RefSeq" id="WP_066398225.1">
    <property type="nucleotide sequence ID" value="NZ_CP015378.1"/>
</dbReference>
<keyword evidence="1" id="KW-0812">Transmembrane</keyword>
<dbReference type="KEGG" id="fpn:ABE65_018515"/>
<sequence length="354" mass="41192">MNDSEKMILTSKELAVALVSCQYENIARHLILKEELVSKNKEDITVFTEQAEQSLREKGLWNARRKTKLSQNLEDLIQALGTSTKNVHFTRNKQELFIHQINRNQYLKQHIINETHTFTYLDHTRSLSKEMMSFYDLDSSANFNDEQLQPIQVSDKVYDALHKLKSEVIENILNNETENDSLREFITSFKKNNKAFNRISFNNCNHKIGEDKWDQVALSLPGNQMIWHVDYEQIHDNTVYFVPVSITDYFLKIEDTLDEFFASDVVKVSKSKSTRKKQSATASRKVETFSLKRGFSFFWKANLVLFGLIGFLLLNQGSWADDAQKYFTLFITISEAMILLLSFASCLPHKSKQR</sequence>
<dbReference type="Proteomes" id="UP000076623">
    <property type="component" value="Chromosome"/>
</dbReference>
<keyword evidence="1" id="KW-1133">Transmembrane helix</keyword>
<evidence type="ECO:0000256" key="1">
    <source>
        <dbReference type="SAM" id="Phobius"/>
    </source>
</evidence>
<evidence type="ECO:0000313" key="2">
    <source>
        <dbReference type="EMBL" id="ANC78682.1"/>
    </source>
</evidence>
<keyword evidence="1" id="KW-0472">Membrane</keyword>
<proteinExistence type="predicted"/>